<feature type="transmembrane region" description="Helical" evidence="2">
    <location>
        <begin position="286"/>
        <end position="307"/>
    </location>
</feature>
<feature type="transmembrane region" description="Helical" evidence="2">
    <location>
        <begin position="87"/>
        <end position="107"/>
    </location>
</feature>
<proteinExistence type="predicted"/>
<dbReference type="EMBL" id="FSRJ01000002">
    <property type="protein sequence ID" value="SIN88439.1"/>
    <property type="molecule type" value="Genomic_DNA"/>
</dbReference>
<gene>
    <name evidence="3" type="ORF">SAMN05443544_1603</name>
</gene>
<evidence type="ECO:0000313" key="4">
    <source>
        <dbReference type="Proteomes" id="UP000184699"/>
    </source>
</evidence>
<dbReference type="AlphaFoldDB" id="A0A1N6EZN1"/>
<name>A0A1N6EZN1_9MICO</name>
<reference evidence="4" key="1">
    <citation type="submission" date="2016-11" db="EMBL/GenBank/DDBJ databases">
        <authorList>
            <person name="Varghese N."/>
            <person name="Submissions S."/>
        </authorList>
    </citation>
    <scope>NUCLEOTIDE SEQUENCE [LARGE SCALE GENOMIC DNA]</scope>
    <source>
        <strain evidence="4">DSM 8595</strain>
    </source>
</reference>
<feature type="region of interest" description="Disordered" evidence="1">
    <location>
        <begin position="164"/>
        <end position="188"/>
    </location>
</feature>
<evidence type="ECO:0000256" key="1">
    <source>
        <dbReference type="SAM" id="MobiDB-lite"/>
    </source>
</evidence>
<keyword evidence="2" id="KW-1133">Transmembrane helix</keyword>
<feature type="compositionally biased region" description="Low complexity" evidence="1">
    <location>
        <begin position="171"/>
        <end position="188"/>
    </location>
</feature>
<feature type="transmembrane region" description="Helical" evidence="2">
    <location>
        <begin position="313"/>
        <end position="332"/>
    </location>
</feature>
<sequence>MDPDVIIESYVSNVVSRLPRRQRADVGFELRSLLREELAGRAEDAGRPADEAMAMALLGDFGRPQEVADRYRPAGFTIIRPADAPQFAWIALGGVALQWAITLPAAYLDPSIAIWAASAGVAGAWWAPLPAWWLTWGLGAFWWPGFLITITIIASAIRHRRRGEQESPAGSAAPTEWAAEPAPAATSTAARRIPPQVLDRDRVNRPGLVLALAFWMLGATVLIALPWLPQLAPDLPQPLLDAFAFDPEFLQWRAPWVLVLWAVSFAVVFAELVAGRSTRTTRLVSVVGGAAWLVLLTWCLAAGPIFTAPATDGVVRLCLVGIMVITAIDLIVTLRRGVMPMREPVVGG</sequence>
<feature type="transmembrane region" description="Helical" evidence="2">
    <location>
        <begin position="140"/>
        <end position="157"/>
    </location>
</feature>
<protein>
    <submittedName>
        <fullName evidence="3">Uncharacterized protein</fullName>
    </submittedName>
</protein>
<evidence type="ECO:0000256" key="2">
    <source>
        <dbReference type="SAM" id="Phobius"/>
    </source>
</evidence>
<feature type="transmembrane region" description="Helical" evidence="2">
    <location>
        <begin position="254"/>
        <end position="274"/>
    </location>
</feature>
<feature type="transmembrane region" description="Helical" evidence="2">
    <location>
        <begin position="208"/>
        <end position="228"/>
    </location>
</feature>
<keyword evidence="4" id="KW-1185">Reference proteome</keyword>
<evidence type="ECO:0000313" key="3">
    <source>
        <dbReference type="EMBL" id="SIN88439.1"/>
    </source>
</evidence>
<organism evidence="3 4">
    <name type="scientific">Agromyces cerinus subsp. cerinus</name>
    <dbReference type="NCBI Taxonomy" id="232089"/>
    <lineage>
        <taxon>Bacteria</taxon>
        <taxon>Bacillati</taxon>
        <taxon>Actinomycetota</taxon>
        <taxon>Actinomycetes</taxon>
        <taxon>Micrococcales</taxon>
        <taxon>Microbacteriaceae</taxon>
        <taxon>Agromyces</taxon>
    </lineage>
</organism>
<accession>A0A1N6EZN1</accession>
<dbReference type="OrthoDB" id="5056410at2"/>
<dbReference type="Proteomes" id="UP000184699">
    <property type="component" value="Unassembled WGS sequence"/>
</dbReference>
<keyword evidence="2" id="KW-0472">Membrane</keyword>
<keyword evidence="2" id="KW-0812">Transmembrane</keyword>
<dbReference type="STRING" id="232089.SAMN05443544_1603"/>
<dbReference type="RefSeq" id="WP_074259813.1">
    <property type="nucleotide sequence ID" value="NZ_FSRJ01000002.1"/>
</dbReference>